<dbReference type="InterPro" id="IPR005821">
    <property type="entry name" value="Ion_trans_dom"/>
</dbReference>
<evidence type="ECO:0000313" key="8">
    <source>
        <dbReference type="Proteomes" id="UP001178507"/>
    </source>
</evidence>
<feature type="non-terminal residue" evidence="7">
    <location>
        <position position="281"/>
    </location>
</feature>
<feature type="transmembrane region" description="Helical" evidence="5">
    <location>
        <begin position="210"/>
        <end position="231"/>
    </location>
</feature>
<evidence type="ECO:0000259" key="6">
    <source>
        <dbReference type="Pfam" id="PF00520"/>
    </source>
</evidence>
<evidence type="ECO:0000256" key="1">
    <source>
        <dbReference type="ARBA" id="ARBA00004141"/>
    </source>
</evidence>
<dbReference type="Gene3D" id="1.10.287.70">
    <property type="match status" value="1"/>
</dbReference>
<dbReference type="PANTHER" id="PTHR10037">
    <property type="entry name" value="VOLTAGE-GATED CATION CHANNEL CALCIUM AND SODIUM"/>
    <property type="match status" value="1"/>
</dbReference>
<feature type="domain" description="Ion transport" evidence="6">
    <location>
        <begin position="65"/>
        <end position="278"/>
    </location>
</feature>
<evidence type="ECO:0000256" key="3">
    <source>
        <dbReference type="ARBA" id="ARBA00022989"/>
    </source>
</evidence>
<dbReference type="InterPro" id="IPR043203">
    <property type="entry name" value="VGCC_Ca_Na"/>
</dbReference>
<dbReference type="AlphaFoldDB" id="A0AA36IF80"/>
<evidence type="ECO:0000313" key="7">
    <source>
        <dbReference type="EMBL" id="CAJ1385658.1"/>
    </source>
</evidence>
<reference evidence="7" key="1">
    <citation type="submission" date="2023-08" db="EMBL/GenBank/DDBJ databases">
        <authorList>
            <person name="Chen Y."/>
            <person name="Shah S."/>
            <person name="Dougan E. K."/>
            <person name="Thang M."/>
            <person name="Chan C."/>
        </authorList>
    </citation>
    <scope>NUCLEOTIDE SEQUENCE</scope>
</reference>
<keyword evidence="3 5" id="KW-1133">Transmembrane helix</keyword>
<comment type="subcellular location">
    <subcellularLocation>
        <location evidence="1">Membrane</location>
        <topology evidence="1">Multi-pass membrane protein</topology>
    </subcellularLocation>
</comment>
<name>A0AA36IF80_9DINO</name>
<keyword evidence="8" id="KW-1185">Reference proteome</keyword>
<evidence type="ECO:0000256" key="2">
    <source>
        <dbReference type="ARBA" id="ARBA00022692"/>
    </source>
</evidence>
<dbReference type="GO" id="GO:0005248">
    <property type="term" value="F:voltage-gated sodium channel activity"/>
    <property type="evidence" value="ECO:0007669"/>
    <property type="project" value="TreeGrafter"/>
</dbReference>
<evidence type="ECO:0000256" key="4">
    <source>
        <dbReference type="ARBA" id="ARBA00023136"/>
    </source>
</evidence>
<organism evidence="7 8">
    <name type="scientific">Effrenium voratum</name>
    <dbReference type="NCBI Taxonomy" id="2562239"/>
    <lineage>
        <taxon>Eukaryota</taxon>
        <taxon>Sar</taxon>
        <taxon>Alveolata</taxon>
        <taxon>Dinophyceae</taxon>
        <taxon>Suessiales</taxon>
        <taxon>Symbiodiniaceae</taxon>
        <taxon>Effrenium</taxon>
    </lineage>
</organism>
<feature type="transmembrane region" description="Helical" evidence="5">
    <location>
        <begin position="97"/>
        <end position="116"/>
    </location>
</feature>
<protein>
    <recommendedName>
        <fullName evidence="6">Ion transport domain-containing protein</fullName>
    </recommendedName>
</protein>
<accession>A0AA36IF80</accession>
<proteinExistence type="predicted"/>
<gene>
    <name evidence="7" type="ORF">EVOR1521_LOCUS12216</name>
</gene>
<dbReference type="InterPro" id="IPR027359">
    <property type="entry name" value="Volt_channel_dom_sf"/>
</dbReference>
<dbReference type="GO" id="GO:0001518">
    <property type="term" value="C:voltage-gated sodium channel complex"/>
    <property type="evidence" value="ECO:0007669"/>
    <property type="project" value="TreeGrafter"/>
</dbReference>
<dbReference type="PANTHER" id="PTHR10037:SF62">
    <property type="entry name" value="SODIUM CHANNEL PROTEIN 60E"/>
    <property type="match status" value="1"/>
</dbReference>
<dbReference type="Pfam" id="PF00520">
    <property type="entry name" value="Ion_trans"/>
    <property type="match status" value="1"/>
</dbReference>
<feature type="transmembrane region" description="Helical" evidence="5">
    <location>
        <begin position="67"/>
        <end position="85"/>
    </location>
</feature>
<dbReference type="EMBL" id="CAUJNA010001265">
    <property type="protein sequence ID" value="CAJ1385658.1"/>
    <property type="molecule type" value="Genomic_DNA"/>
</dbReference>
<dbReference type="SUPFAM" id="SSF81324">
    <property type="entry name" value="Voltage-gated potassium channels"/>
    <property type="match status" value="1"/>
</dbReference>
<dbReference type="Gene3D" id="1.20.120.350">
    <property type="entry name" value="Voltage-gated potassium channels. Chain C"/>
    <property type="match status" value="1"/>
</dbReference>
<keyword evidence="2 5" id="KW-0812">Transmembrane</keyword>
<dbReference type="Proteomes" id="UP001178507">
    <property type="component" value="Unassembled WGS sequence"/>
</dbReference>
<comment type="caution">
    <text evidence="7">The sequence shown here is derived from an EMBL/GenBank/DDBJ whole genome shotgun (WGS) entry which is preliminary data.</text>
</comment>
<keyword evidence="4 5" id="KW-0472">Membrane</keyword>
<evidence type="ECO:0000256" key="5">
    <source>
        <dbReference type="SAM" id="Phobius"/>
    </source>
</evidence>
<sequence length="281" mass="31862">MLDSFAWDEASKETRNFRTFEEMDKLLQEGAATVDAQEAAKKKRRAQSQHSLPSEASCLQRIVNHPWFDIFFAVVVVTNSVFVGVEVSSSVAGEEPLAIQVFQYAYTVIFTVELALRILANGRRFILSEEWMWNWMDIFIVLTSLWELAVELATTDETSGSSIQFTGLKALRLVRITRIVKVARLARVLRFVMALRTLISSIIYTLKSLIWAMVLLGLIVYVFAVLFTQAVGDALLFGEQLPLEQRQASERYFGTLEETMLSLFMCIAGGVSWEEVVRPLK</sequence>